<gene>
    <name evidence="2" type="ORF">L3V18_05015</name>
</gene>
<keyword evidence="3" id="KW-1185">Reference proteome</keyword>
<reference evidence="2 3" key="2">
    <citation type="submission" date="2022-01" db="EMBL/GenBank/DDBJ databases">
        <title>Lysobacter chinensis sp. nov., a bacterium isolated from cow dung compost.</title>
        <authorList>
            <person name="Liu Y."/>
        </authorList>
    </citation>
    <scope>NUCLEOTIDE SEQUENCE [LARGE SCALE GENOMIC DNA]</scope>
    <source>
        <strain evidence="2 3">TLK-CK17</strain>
    </source>
</reference>
<evidence type="ECO:0000313" key="2">
    <source>
        <dbReference type="EMBL" id="MCF7221149.1"/>
    </source>
</evidence>
<evidence type="ECO:0000313" key="3">
    <source>
        <dbReference type="Proteomes" id="UP001430796"/>
    </source>
</evidence>
<organism evidence="2 3">
    <name type="scientific">Marilutibacter chinensis</name>
    <dbReference type="NCBI Taxonomy" id="2912247"/>
    <lineage>
        <taxon>Bacteria</taxon>
        <taxon>Pseudomonadati</taxon>
        <taxon>Pseudomonadota</taxon>
        <taxon>Gammaproteobacteria</taxon>
        <taxon>Lysobacterales</taxon>
        <taxon>Lysobacteraceae</taxon>
        <taxon>Marilutibacter</taxon>
    </lineage>
</organism>
<name>A0ABS9HSH5_9GAMM</name>
<feature type="region of interest" description="Disordered" evidence="1">
    <location>
        <begin position="1"/>
        <end position="23"/>
    </location>
</feature>
<dbReference type="RefSeq" id="WP_237053519.1">
    <property type="nucleotide sequence ID" value="NZ_JAKJPO010000001.1"/>
</dbReference>
<protein>
    <submittedName>
        <fullName evidence="2">Uncharacterized protein</fullName>
    </submittedName>
</protein>
<proteinExistence type="predicted"/>
<sequence length="90" mass="9621">MLFALSGCADGNGHQDSGPAPGGGVMLEKVMIVGSAETPDPVLARVRELEARGQVRDVVVRESFPVQIELRATREVIDELQAIPRKGGLR</sequence>
<evidence type="ECO:0000256" key="1">
    <source>
        <dbReference type="SAM" id="MobiDB-lite"/>
    </source>
</evidence>
<dbReference type="EMBL" id="JAKJPO010000001">
    <property type="protein sequence ID" value="MCF7221149.1"/>
    <property type="molecule type" value="Genomic_DNA"/>
</dbReference>
<accession>A0ABS9HSH5</accession>
<reference evidence="3" key="1">
    <citation type="submission" date="2022-01" db="EMBL/GenBank/DDBJ databases">
        <title>Lysobacter chinensis sp. nov., a bacterium isolated from cow dung compost.</title>
        <authorList>
            <person name="Zhou L.Y."/>
        </authorList>
    </citation>
    <scope>NUCLEOTIDE SEQUENCE [LARGE SCALE GENOMIC DNA]</scope>
    <source>
        <strain evidence="3">TLK-CK17</strain>
    </source>
</reference>
<comment type="caution">
    <text evidence="2">The sequence shown here is derived from an EMBL/GenBank/DDBJ whole genome shotgun (WGS) entry which is preliminary data.</text>
</comment>
<dbReference type="Proteomes" id="UP001430796">
    <property type="component" value="Unassembled WGS sequence"/>
</dbReference>